<dbReference type="GO" id="GO:0006508">
    <property type="term" value="P:proteolysis"/>
    <property type="evidence" value="ECO:0007669"/>
    <property type="project" value="UniProtKB-KW"/>
</dbReference>
<keyword evidence="3" id="KW-0479">Metal-binding</keyword>
<dbReference type="Pfam" id="PF01546">
    <property type="entry name" value="Peptidase_M20"/>
    <property type="match status" value="1"/>
</dbReference>
<dbReference type="Pfam" id="PF07687">
    <property type="entry name" value="M20_dimer"/>
    <property type="match status" value="1"/>
</dbReference>
<dbReference type="PANTHER" id="PTHR45962">
    <property type="entry name" value="N-FATTY-ACYL-AMINO ACID SYNTHASE/HYDROLASE PM20D1"/>
    <property type="match status" value="1"/>
</dbReference>
<evidence type="ECO:0000256" key="5">
    <source>
        <dbReference type="ARBA" id="ARBA00022833"/>
    </source>
</evidence>
<sequence length="482" mass="51236">MDLHSHPGSSTQITPRPGIADRLATLLRIPTVSAERREHTDAFIRFPQELARLYPLIHERLDRRIVDGTGLLFHWRGTSPTEPLVLMAHWDVVPAPTQWQRTGWQSGPFAGQLLDHPPVTGEHFTTETGPAVCGRGALDDKGPLVVLLDAVENLLAAGFTPAHDVWLVLGGDEEVQGTDAVAISELIRTELNGAQPWLVLDEGGAVTDSPLSFVDGTCAMIGLAEKGVLTVRLTATGGGGHASSPPAQTPVSRLLRALRRIERSPFTARLNSTTAAMLGAFAPLTSGAASKILPTAAQAGPVTARALAAMGGEAAALVRTTVAVTRLQAGSADNVLPDEATATLNCRIAPGDTVESVIDGLRRRIKDPDIRIETSDGHGPSPESPAEGEAFASVRDAVGISWPEATAVPYLLMAATDSRHFHTWCRNVYRFAPLQMSAEQRTGIHGENEWVSVDSLERGELFHRALITGRGGEFGASGQGQA</sequence>
<keyword evidence="2" id="KW-0645">Protease</keyword>
<organism evidence="8 9">
    <name type="scientific">Micrococcus terreus</name>
    <dbReference type="NCBI Taxonomy" id="574650"/>
    <lineage>
        <taxon>Bacteria</taxon>
        <taxon>Bacillati</taxon>
        <taxon>Actinomycetota</taxon>
        <taxon>Actinomycetes</taxon>
        <taxon>Micrococcales</taxon>
        <taxon>Micrococcaceae</taxon>
        <taxon>Micrococcus</taxon>
    </lineage>
</organism>
<accession>A0A1I7MES9</accession>
<name>A0A1I7MES9_9MICC</name>
<evidence type="ECO:0000256" key="4">
    <source>
        <dbReference type="ARBA" id="ARBA00022801"/>
    </source>
</evidence>
<feature type="region of interest" description="Disordered" evidence="6">
    <location>
        <begin position="369"/>
        <end position="388"/>
    </location>
</feature>
<protein>
    <submittedName>
        <fullName evidence="8">Carboxypeptidase PM20D1</fullName>
    </submittedName>
</protein>
<dbReference type="InterPro" id="IPR047177">
    <property type="entry name" value="Pept_M20A"/>
</dbReference>
<evidence type="ECO:0000259" key="7">
    <source>
        <dbReference type="Pfam" id="PF07687"/>
    </source>
</evidence>
<comment type="similarity">
    <text evidence="1">Belongs to the peptidase M20A family.</text>
</comment>
<dbReference type="Gene3D" id="3.30.70.360">
    <property type="match status" value="1"/>
</dbReference>
<dbReference type="Proteomes" id="UP000198881">
    <property type="component" value="Unassembled WGS sequence"/>
</dbReference>
<dbReference type="Gene3D" id="3.40.630.10">
    <property type="entry name" value="Zn peptidases"/>
    <property type="match status" value="1"/>
</dbReference>
<keyword evidence="8" id="KW-0121">Carboxypeptidase</keyword>
<dbReference type="PANTHER" id="PTHR45962:SF1">
    <property type="entry name" value="N-FATTY-ACYL-AMINO ACID SYNTHASE_HYDROLASE PM20D1"/>
    <property type="match status" value="1"/>
</dbReference>
<dbReference type="InterPro" id="IPR011650">
    <property type="entry name" value="Peptidase_M20_dimer"/>
</dbReference>
<evidence type="ECO:0000256" key="6">
    <source>
        <dbReference type="SAM" id="MobiDB-lite"/>
    </source>
</evidence>
<dbReference type="SUPFAM" id="SSF53187">
    <property type="entry name" value="Zn-dependent exopeptidases"/>
    <property type="match status" value="1"/>
</dbReference>
<dbReference type="EMBL" id="FPCG01000001">
    <property type="protein sequence ID" value="SFV20444.1"/>
    <property type="molecule type" value="Genomic_DNA"/>
</dbReference>
<dbReference type="Gene3D" id="1.10.150.900">
    <property type="match status" value="1"/>
</dbReference>
<dbReference type="STRING" id="574650.SAMN04487966_101377"/>
<feature type="domain" description="Peptidase M20 dimerisation" evidence="7">
    <location>
        <begin position="224"/>
        <end position="368"/>
    </location>
</feature>
<keyword evidence="5" id="KW-0862">Zinc</keyword>
<dbReference type="OrthoDB" id="3665926at2"/>
<reference evidence="8 9" key="1">
    <citation type="submission" date="2016-10" db="EMBL/GenBank/DDBJ databases">
        <authorList>
            <person name="de Groot N.N."/>
        </authorList>
    </citation>
    <scope>NUCLEOTIDE SEQUENCE [LARGE SCALE GENOMIC DNA]</scope>
    <source>
        <strain evidence="8 9">CGMCC 1.7054</strain>
    </source>
</reference>
<dbReference type="InterPro" id="IPR036264">
    <property type="entry name" value="Bact_exopeptidase_dim_dom"/>
</dbReference>
<dbReference type="SUPFAM" id="SSF55031">
    <property type="entry name" value="Bacterial exopeptidase dimerisation domain"/>
    <property type="match status" value="1"/>
</dbReference>
<dbReference type="AlphaFoldDB" id="A0A1I7MES9"/>
<dbReference type="GO" id="GO:0046872">
    <property type="term" value="F:metal ion binding"/>
    <property type="evidence" value="ECO:0007669"/>
    <property type="project" value="UniProtKB-KW"/>
</dbReference>
<evidence type="ECO:0000313" key="9">
    <source>
        <dbReference type="Proteomes" id="UP000198881"/>
    </source>
</evidence>
<dbReference type="RefSeq" id="WP_091693432.1">
    <property type="nucleotide sequence ID" value="NZ_FPCG01000001.1"/>
</dbReference>
<proteinExistence type="inferred from homology"/>
<keyword evidence="9" id="KW-1185">Reference proteome</keyword>
<evidence type="ECO:0000256" key="1">
    <source>
        <dbReference type="ARBA" id="ARBA00006247"/>
    </source>
</evidence>
<evidence type="ECO:0000256" key="3">
    <source>
        <dbReference type="ARBA" id="ARBA00022723"/>
    </source>
</evidence>
<keyword evidence="4" id="KW-0378">Hydrolase</keyword>
<evidence type="ECO:0000256" key="2">
    <source>
        <dbReference type="ARBA" id="ARBA00022670"/>
    </source>
</evidence>
<dbReference type="InterPro" id="IPR002933">
    <property type="entry name" value="Peptidase_M20"/>
</dbReference>
<dbReference type="GO" id="GO:0004180">
    <property type="term" value="F:carboxypeptidase activity"/>
    <property type="evidence" value="ECO:0007669"/>
    <property type="project" value="UniProtKB-KW"/>
</dbReference>
<gene>
    <name evidence="8" type="ORF">SAMN04487966_101377</name>
</gene>
<evidence type="ECO:0000313" key="8">
    <source>
        <dbReference type="EMBL" id="SFV20444.1"/>
    </source>
</evidence>